<evidence type="ECO:0000256" key="5">
    <source>
        <dbReference type="SAM" id="Phobius"/>
    </source>
</evidence>
<dbReference type="Proteomes" id="UP001185092">
    <property type="component" value="Unassembled WGS sequence"/>
</dbReference>
<keyword evidence="8" id="KW-1185">Reference proteome</keyword>
<feature type="transmembrane region" description="Helical" evidence="5">
    <location>
        <begin position="81"/>
        <end position="100"/>
    </location>
</feature>
<dbReference type="PANTHER" id="PTHR39535">
    <property type="entry name" value="SPORULATION-DELAYING PROTEIN SDPB"/>
    <property type="match status" value="1"/>
</dbReference>
<feature type="transmembrane region" description="Helical" evidence="5">
    <location>
        <begin position="162"/>
        <end position="180"/>
    </location>
</feature>
<proteinExistence type="predicted"/>
<evidence type="ECO:0000256" key="4">
    <source>
        <dbReference type="ARBA" id="ARBA00023136"/>
    </source>
</evidence>
<dbReference type="InterPro" id="IPR011020">
    <property type="entry name" value="HTTM-like"/>
</dbReference>
<evidence type="ECO:0000256" key="3">
    <source>
        <dbReference type="ARBA" id="ARBA00022989"/>
    </source>
</evidence>
<keyword evidence="4 5" id="KW-0472">Membrane</keyword>
<feature type="transmembrane region" description="Helical" evidence="5">
    <location>
        <begin position="257"/>
        <end position="290"/>
    </location>
</feature>
<dbReference type="AlphaFoldDB" id="A0AAE3XGN4"/>
<dbReference type="EMBL" id="JAVDQD010000001">
    <property type="protein sequence ID" value="MDR6237276.1"/>
    <property type="molecule type" value="Genomic_DNA"/>
</dbReference>
<dbReference type="PANTHER" id="PTHR39535:SF2">
    <property type="entry name" value="HTTM DOMAIN-CONTAINING PROTEIN"/>
    <property type="match status" value="1"/>
</dbReference>
<evidence type="ECO:0000256" key="2">
    <source>
        <dbReference type="ARBA" id="ARBA00022692"/>
    </source>
</evidence>
<dbReference type="InterPro" id="IPR052964">
    <property type="entry name" value="Sporulation_signal_mat"/>
</dbReference>
<feature type="transmembrane region" description="Helical" evidence="5">
    <location>
        <begin position="120"/>
        <end position="142"/>
    </location>
</feature>
<feature type="domain" description="HTTM-like" evidence="6">
    <location>
        <begin position="20"/>
        <end position="293"/>
    </location>
</feature>
<protein>
    <submittedName>
        <fullName evidence="7">Antimicrobial peptide system SdpB family protein</fullName>
    </submittedName>
</protein>
<evidence type="ECO:0000259" key="6">
    <source>
        <dbReference type="SMART" id="SM00752"/>
    </source>
</evidence>
<evidence type="ECO:0000313" key="8">
    <source>
        <dbReference type="Proteomes" id="UP001185092"/>
    </source>
</evidence>
<comment type="subcellular location">
    <subcellularLocation>
        <location evidence="1">Endomembrane system</location>
        <topology evidence="1">Multi-pass membrane protein</topology>
    </subcellularLocation>
</comment>
<comment type="caution">
    <text evidence="7">The sequence shown here is derived from an EMBL/GenBank/DDBJ whole genome shotgun (WGS) entry which is preliminary data.</text>
</comment>
<feature type="transmembrane region" description="Helical" evidence="5">
    <location>
        <begin position="231"/>
        <end position="251"/>
    </location>
</feature>
<organism evidence="7 8">
    <name type="scientific">Aureibacter tunicatorum</name>
    <dbReference type="NCBI Taxonomy" id="866807"/>
    <lineage>
        <taxon>Bacteria</taxon>
        <taxon>Pseudomonadati</taxon>
        <taxon>Bacteroidota</taxon>
        <taxon>Cytophagia</taxon>
        <taxon>Cytophagales</taxon>
        <taxon>Persicobacteraceae</taxon>
        <taxon>Aureibacter</taxon>
    </lineage>
</organism>
<sequence length="336" mass="38662">MDNIANLPHRILSIFESISSKNPFTNVYGLGRSVLALGMFLTLLFNEKEILFPQHLFHANIADSRFIESTNLFFIFGLEHYWASLLISSIILLSVISGYFPRITGILHWWVTFSFFKSAAIIEGGDQIAATITLLLIPITLLDNRKNHWNKIEHKSNPFSNYIAYIFFLFIKIQVAIIYLHAGIDKLYKVQEWVDGTAVYYWFNNSIFGLSDALSGGWLEHSLNNALVVQSISWGAIAFEILLFGTLFMSFNKKKYFLFFGILFHFGIMLVHGLVTFYMTMTCALILYILPPEMIINAKLPDFKSKWTTLLSYFKRSLPANDKSYAQTQAYHTIRH</sequence>
<name>A0AAE3XGN4_9BACT</name>
<keyword evidence="3 5" id="KW-1133">Transmembrane helix</keyword>
<accession>A0AAE3XGN4</accession>
<dbReference type="RefSeq" id="WP_309936726.1">
    <property type="nucleotide sequence ID" value="NZ_AP025305.1"/>
</dbReference>
<reference evidence="7" key="1">
    <citation type="submission" date="2023-07" db="EMBL/GenBank/DDBJ databases">
        <title>Genomic Encyclopedia of Type Strains, Phase IV (KMG-IV): sequencing the most valuable type-strain genomes for metagenomic binning, comparative biology and taxonomic classification.</title>
        <authorList>
            <person name="Goeker M."/>
        </authorList>
    </citation>
    <scope>NUCLEOTIDE SEQUENCE</scope>
    <source>
        <strain evidence="7">DSM 26174</strain>
    </source>
</reference>
<keyword evidence="2 5" id="KW-0812">Transmembrane</keyword>
<dbReference type="NCBIfam" id="TIGR04033">
    <property type="entry name" value="export_SdpB"/>
    <property type="match status" value="1"/>
</dbReference>
<dbReference type="InterPro" id="IPR023894">
    <property type="entry name" value="Sporulation_SdpB"/>
</dbReference>
<dbReference type="SMART" id="SM00752">
    <property type="entry name" value="HTTM"/>
    <property type="match status" value="1"/>
</dbReference>
<dbReference type="GO" id="GO:0012505">
    <property type="term" value="C:endomembrane system"/>
    <property type="evidence" value="ECO:0007669"/>
    <property type="project" value="UniProtKB-SubCell"/>
</dbReference>
<evidence type="ECO:0000256" key="1">
    <source>
        <dbReference type="ARBA" id="ARBA00004127"/>
    </source>
</evidence>
<gene>
    <name evidence="7" type="ORF">HNQ88_000252</name>
</gene>
<evidence type="ECO:0000313" key="7">
    <source>
        <dbReference type="EMBL" id="MDR6237276.1"/>
    </source>
</evidence>